<evidence type="ECO:0000313" key="10">
    <source>
        <dbReference type="Proteomes" id="UP001489004"/>
    </source>
</evidence>
<comment type="caution">
    <text evidence="9">The sequence shown here is derived from an EMBL/GenBank/DDBJ whole genome shotgun (WGS) entry which is preliminary data.</text>
</comment>
<dbReference type="AlphaFoldDB" id="A0AAW1RA30"/>
<name>A0AAW1RA30_9CHLO</name>
<comment type="subcellular location">
    <subcellularLocation>
        <location evidence="1">Membrane</location>
        <topology evidence="1">Single-pass membrane protein</topology>
    </subcellularLocation>
</comment>
<dbReference type="Pfam" id="PF04577">
    <property type="entry name" value="Glyco_transf_61"/>
    <property type="match status" value="1"/>
</dbReference>
<dbReference type="GO" id="GO:0016763">
    <property type="term" value="F:pentosyltransferase activity"/>
    <property type="evidence" value="ECO:0007669"/>
    <property type="project" value="UniProtKB-ARBA"/>
</dbReference>
<evidence type="ECO:0000259" key="8">
    <source>
        <dbReference type="Pfam" id="PF04577"/>
    </source>
</evidence>
<dbReference type="PANTHER" id="PTHR20961:SF38">
    <property type="entry name" value="PROTEIN O-LINKED-MANNOSE BETA-1,4-N-ACETYLGLUCOSAMINYLTRANSFERASE 2"/>
    <property type="match status" value="1"/>
</dbReference>
<protein>
    <recommendedName>
        <fullName evidence="8">Glycosyltransferase 61 catalytic domain-containing protein</fullName>
    </recommendedName>
</protein>
<keyword evidence="2" id="KW-0328">Glycosyltransferase</keyword>
<keyword evidence="7" id="KW-0325">Glycoprotein</keyword>
<evidence type="ECO:0000313" key="9">
    <source>
        <dbReference type="EMBL" id="KAK9830509.1"/>
    </source>
</evidence>
<evidence type="ECO:0000256" key="3">
    <source>
        <dbReference type="ARBA" id="ARBA00022679"/>
    </source>
</evidence>
<evidence type="ECO:0000256" key="5">
    <source>
        <dbReference type="ARBA" id="ARBA00022989"/>
    </source>
</evidence>
<feature type="domain" description="Glycosyltransferase 61 catalytic" evidence="8">
    <location>
        <begin position="270"/>
        <end position="475"/>
    </location>
</feature>
<evidence type="ECO:0000256" key="6">
    <source>
        <dbReference type="ARBA" id="ARBA00023136"/>
    </source>
</evidence>
<organism evidence="9 10">
    <name type="scientific">[Myrmecia] bisecta</name>
    <dbReference type="NCBI Taxonomy" id="41462"/>
    <lineage>
        <taxon>Eukaryota</taxon>
        <taxon>Viridiplantae</taxon>
        <taxon>Chlorophyta</taxon>
        <taxon>core chlorophytes</taxon>
        <taxon>Trebouxiophyceae</taxon>
        <taxon>Trebouxiales</taxon>
        <taxon>Trebouxiaceae</taxon>
        <taxon>Myrmecia</taxon>
    </lineage>
</organism>
<dbReference type="InterPro" id="IPR007657">
    <property type="entry name" value="Glycosyltransferase_61"/>
</dbReference>
<dbReference type="GO" id="GO:0005794">
    <property type="term" value="C:Golgi apparatus"/>
    <property type="evidence" value="ECO:0007669"/>
    <property type="project" value="UniProtKB-ARBA"/>
</dbReference>
<keyword evidence="6" id="KW-0472">Membrane</keyword>
<accession>A0AAW1RA30</accession>
<dbReference type="EMBL" id="JALJOR010000001">
    <property type="protein sequence ID" value="KAK9830509.1"/>
    <property type="molecule type" value="Genomic_DNA"/>
</dbReference>
<evidence type="ECO:0000256" key="4">
    <source>
        <dbReference type="ARBA" id="ARBA00022692"/>
    </source>
</evidence>
<proteinExistence type="predicted"/>
<sequence>MSALKLPAFGIPCGTSQMTPDVKLDIQSFLDAAAGTMQQLGVSVSDECSSQVGMGFVEHWRSQQYPHCMPKEAQPINSSVVCHARDGSEVPFTICASQNAVIADSAGLVGPGTFGSVLLGCDAAGSAVPEDKWRDPNKRWFLGAARDKQYKDISQHCAAGDPANQIVAHPLFFLERYDPTNIFHFLEEIVTTFISLAVAGFDPGEGLQVVVIDGMQKGLYVEALERLSHPWPVRWMHAEPFAPNTCVRKALHNTHAGSSLLSYLGVGRPNTCHSVILQALSNWLRALFADAVQETPQLPLASGGSADASAGVSSRREAARSLLAQQNITAASMQDPSAFMQERSNAIRALLADPATQNTDVRDLTVLWISRQVFEHTHTLSGWQAGRILRNENDIVLHLQKVINEWNAGSCLLQSMDTQGNSQCRRTQTIFRLQTVELSSLTLVQQLSVTAKASILVGVHGAGLAHAAFMKPNHGAIVELRIGGTMGSWHYHNMAHHLGLHYKNLDLGGGTVLVEAISSAVAEMMDKIAE</sequence>
<evidence type="ECO:0000256" key="2">
    <source>
        <dbReference type="ARBA" id="ARBA00022676"/>
    </source>
</evidence>
<evidence type="ECO:0000256" key="1">
    <source>
        <dbReference type="ARBA" id="ARBA00004167"/>
    </source>
</evidence>
<keyword evidence="10" id="KW-1185">Reference proteome</keyword>
<evidence type="ECO:0000256" key="7">
    <source>
        <dbReference type="ARBA" id="ARBA00023180"/>
    </source>
</evidence>
<gene>
    <name evidence="9" type="ORF">WJX72_012144</name>
</gene>
<keyword evidence="5" id="KW-1133">Transmembrane helix</keyword>
<keyword evidence="4" id="KW-0812">Transmembrane</keyword>
<keyword evidence="3" id="KW-0808">Transferase</keyword>
<dbReference type="PANTHER" id="PTHR20961">
    <property type="entry name" value="GLYCOSYLTRANSFERASE"/>
    <property type="match status" value="1"/>
</dbReference>
<reference evidence="9 10" key="1">
    <citation type="journal article" date="2024" name="Nat. Commun.">
        <title>Phylogenomics reveals the evolutionary origins of lichenization in chlorophyte algae.</title>
        <authorList>
            <person name="Puginier C."/>
            <person name="Libourel C."/>
            <person name="Otte J."/>
            <person name="Skaloud P."/>
            <person name="Haon M."/>
            <person name="Grisel S."/>
            <person name="Petersen M."/>
            <person name="Berrin J.G."/>
            <person name="Delaux P.M."/>
            <person name="Dal Grande F."/>
            <person name="Keller J."/>
        </authorList>
    </citation>
    <scope>NUCLEOTIDE SEQUENCE [LARGE SCALE GENOMIC DNA]</scope>
    <source>
        <strain evidence="9 10">SAG 2043</strain>
    </source>
</reference>
<dbReference type="InterPro" id="IPR049625">
    <property type="entry name" value="Glyco_transf_61_cat"/>
</dbReference>
<dbReference type="GO" id="GO:0016020">
    <property type="term" value="C:membrane"/>
    <property type="evidence" value="ECO:0007669"/>
    <property type="project" value="UniProtKB-SubCell"/>
</dbReference>
<dbReference type="Proteomes" id="UP001489004">
    <property type="component" value="Unassembled WGS sequence"/>
</dbReference>